<accession>A0A1S8A9X5</accession>
<evidence type="ECO:0000313" key="2">
    <source>
        <dbReference type="Proteomes" id="UP000054516"/>
    </source>
</evidence>
<dbReference type="PANTHER" id="PTHR34724">
    <property type="entry name" value="OS12G0596101 PROTEIN"/>
    <property type="match status" value="1"/>
</dbReference>
<dbReference type="PANTHER" id="PTHR34724:SF2">
    <property type="entry name" value="OS12G0596101 PROTEIN"/>
    <property type="match status" value="1"/>
</dbReference>
<keyword evidence="2" id="KW-1185">Reference proteome</keyword>
<sequence length="53" mass="5638">MCMKANCSHCGKTSWLGCGSHVSAVLDSVPAEQLCTCEPKVVLNGKEYPPKAK</sequence>
<dbReference type="EMBL" id="DF977491">
    <property type="protein sequence ID" value="GAW26735.1"/>
    <property type="molecule type" value="Genomic_DNA"/>
</dbReference>
<protein>
    <submittedName>
        <fullName evidence="1">Uncharacterized protein</fullName>
    </submittedName>
</protein>
<dbReference type="OMA" id="MCKKASC"/>
<name>A0A1S8A9X5_ROSNE</name>
<dbReference type="AlphaFoldDB" id="A0A1S8A9X5"/>
<proteinExistence type="predicted"/>
<dbReference type="Proteomes" id="UP000054516">
    <property type="component" value="Unassembled WGS sequence"/>
</dbReference>
<reference evidence="1" key="1">
    <citation type="submission" date="2016-03" db="EMBL/GenBank/DDBJ databases">
        <title>Draft genome sequence of Rosellinia necatrix.</title>
        <authorList>
            <person name="Kanematsu S."/>
        </authorList>
    </citation>
    <scope>NUCLEOTIDE SEQUENCE [LARGE SCALE GENOMIC DNA]</scope>
    <source>
        <strain evidence="1">W97</strain>
    </source>
</reference>
<gene>
    <name evidence="1" type="ORF">SAMD00023353_4600460</name>
</gene>
<organism evidence="1">
    <name type="scientific">Rosellinia necatrix</name>
    <name type="common">White root-rot fungus</name>
    <dbReference type="NCBI Taxonomy" id="77044"/>
    <lineage>
        <taxon>Eukaryota</taxon>
        <taxon>Fungi</taxon>
        <taxon>Dikarya</taxon>
        <taxon>Ascomycota</taxon>
        <taxon>Pezizomycotina</taxon>
        <taxon>Sordariomycetes</taxon>
        <taxon>Xylariomycetidae</taxon>
        <taxon>Xylariales</taxon>
        <taxon>Xylariaceae</taxon>
        <taxon>Rosellinia</taxon>
    </lineage>
</organism>
<dbReference type="OrthoDB" id="88410at2759"/>
<evidence type="ECO:0000313" key="1">
    <source>
        <dbReference type="EMBL" id="GAW26735.1"/>
    </source>
</evidence>